<feature type="transmembrane region" description="Helical" evidence="1">
    <location>
        <begin position="64"/>
        <end position="85"/>
    </location>
</feature>
<dbReference type="EMBL" id="BSUM01000005">
    <property type="protein sequence ID" value="GMA33789.1"/>
    <property type="molecule type" value="Genomic_DNA"/>
</dbReference>
<evidence type="ECO:0000313" key="5">
    <source>
        <dbReference type="Proteomes" id="UP001157161"/>
    </source>
</evidence>
<dbReference type="Proteomes" id="UP001157161">
    <property type="component" value="Unassembled WGS sequence"/>
</dbReference>
<keyword evidence="1" id="KW-1133">Transmembrane helix</keyword>
<dbReference type="RefSeq" id="WP_284252924.1">
    <property type="nucleotide sequence ID" value="NZ_BSUM01000003.1"/>
</dbReference>
<accession>A0AA37XJQ3</accession>
<dbReference type="EMBL" id="BSUM01000004">
    <property type="protein sequence ID" value="GMA33725.1"/>
    <property type="molecule type" value="Genomic_DNA"/>
</dbReference>
<feature type="transmembrane region" description="Helical" evidence="1">
    <location>
        <begin position="27"/>
        <end position="52"/>
    </location>
</feature>
<reference evidence="3" key="1">
    <citation type="journal article" date="2014" name="Int. J. Syst. Evol. Microbiol.">
        <title>Complete genome sequence of Corynebacterium casei LMG S-19264T (=DSM 44701T), isolated from a smear-ripened cheese.</title>
        <authorList>
            <consortium name="US DOE Joint Genome Institute (JGI-PGF)"/>
            <person name="Walter F."/>
            <person name="Albersmeier A."/>
            <person name="Kalinowski J."/>
            <person name="Ruckert C."/>
        </authorList>
    </citation>
    <scope>NUCLEOTIDE SEQUENCE</scope>
    <source>
        <strain evidence="3">NBRC 112290</strain>
    </source>
</reference>
<keyword evidence="1" id="KW-0812">Transmembrane</keyword>
<proteinExistence type="predicted"/>
<evidence type="ECO:0000313" key="4">
    <source>
        <dbReference type="EMBL" id="GMA33789.1"/>
    </source>
</evidence>
<evidence type="ECO:0000313" key="3">
    <source>
        <dbReference type="EMBL" id="GMA33725.1"/>
    </source>
</evidence>
<dbReference type="AlphaFoldDB" id="A0AA37XJQ3"/>
<gene>
    <name evidence="2" type="ORF">GCM10025875_36490</name>
    <name evidence="3" type="ORF">GCM10025875_37170</name>
    <name evidence="4" type="ORF">GCM10025875_37810</name>
</gene>
<comment type="caution">
    <text evidence="3">The sequence shown here is derived from an EMBL/GenBank/DDBJ whole genome shotgun (WGS) entry which is preliminary data.</text>
</comment>
<name>A0AA37XJQ3_9MICO</name>
<evidence type="ECO:0000313" key="2">
    <source>
        <dbReference type="EMBL" id="GMA33657.1"/>
    </source>
</evidence>
<protein>
    <submittedName>
        <fullName evidence="3">Uncharacterized protein</fullName>
    </submittedName>
</protein>
<reference evidence="3" key="2">
    <citation type="submission" date="2023-02" db="EMBL/GenBank/DDBJ databases">
        <authorList>
            <person name="Sun Q."/>
            <person name="Mori K."/>
        </authorList>
    </citation>
    <scope>NUCLEOTIDE SEQUENCE</scope>
    <source>
        <strain evidence="3">NBRC 112290</strain>
    </source>
</reference>
<organism evidence="3 5">
    <name type="scientific">Litorihabitans aurantiacus</name>
    <dbReference type="NCBI Taxonomy" id="1930061"/>
    <lineage>
        <taxon>Bacteria</taxon>
        <taxon>Bacillati</taxon>
        <taxon>Actinomycetota</taxon>
        <taxon>Actinomycetes</taxon>
        <taxon>Micrococcales</taxon>
        <taxon>Beutenbergiaceae</taxon>
        <taxon>Litorihabitans</taxon>
    </lineage>
</organism>
<evidence type="ECO:0000256" key="1">
    <source>
        <dbReference type="SAM" id="Phobius"/>
    </source>
</evidence>
<keyword evidence="5" id="KW-1185">Reference proteome</keyword>
<keyword evidence="1" id="KW-0472">Membrane</keyword>
<dbReference type="EMBL" id="BSUM01000003">
    <property type="protein sequence ID" value="GMA33657.1"/>
    <property type="molecule type" value="Genomic_DNA"/>
</dbReference>
<sequence length="86" mass="8590">MTAFLALPDPTPQRPEGLSGIDTLLNVVMWGGFVVCILALIVGGVLVALAAMGRTTAADLLPKVAYPLVGAIIVGAAAGLIGMFAG</sequence>